<dbReference type="Gene3D" id="3.40.50.300">
    <property type="entry name" value="P-loop containing nucleotide triphosphate hydrolases"/>
    <property type="match status" value="1"/>
</dbReference>
<dbReference type="Proteomes" id="UP000054997">
    <property type="component" value="Unassembled WGS sequence"/>
</dbReference>
<evidence type="ECO:0000313" key="2">
    <source>
        <dbReference type="Proteomes" id="UP000054997"/>
    </source>
</evidence>
<comment type="caution">
    <text evidence="1">The sequence shown here is derived from an EMBL/GenBank/DDBJ whole genome shotgun (WGS) entry which is preliminary data.</text>
</comment>
<dbReference type="InterPro" id="IPR027417">
    <property type="entry name" value="P-loop_NTPase"/>
</dbReference>
<sequence length="285" mass="33320">MSHQKNKMVFLIAPPRSLSTAFLRMIDARGDFKIFNEPATVLYNTIHFPDSKDYYQSKKWSAYHDITEKLYSSLLLGNVFIKEMSFAFEAFINNETPLLEDKQIYFIFLLRNPHHCILSYYKKIPPEHLDFMMPHLARLTGYRALYNSFKLIQTHAYNKPYVIHAEKLIQDTAPAVGNLCAYLDIPFYENSLHWECLGEDFTGEIWHETKKKNAIYHWHHEALLSRGFHASAGYAMDSHGQPAFSEISNAAHKKICLKVYEDYQAYYELIANSQGLGDFIRRRTQ</sequence>
<dbReference type="RefSeq" id="WP_115336822.1">
    <property type="nucleotide sequence ID" value="NZ_CAAAHZ010000001.1"/>
</dbReference>
<dbReference type="STRING" id="45068.Llon_0447"/>
<accession>A0A0W0VRJ1</accession>
<dbReference type="PATRIC" id="fig|45068.5.peg.479"/>
<dbReference type="EMBL" id="LNYK01000007">
    <property type="protein sequence ID" value="KTD22573.1"/>
    <property type="molecule type" value="Genomic_DNA"/>
</dbReference>
<dbReference type="InterPro" id="IPR053226">
    <property type="entry name" value="Pyrrolopyrazine_biosynth_F"/>
</dbReference>
<reference evidence="1 2" key="1">
    <citation type="submission" date="2015-11" db="EMBL/GenBank/DDBJ databases">
        <title>Genomic analysis of 38 Legionella species identifies large and diverse effector repertoires.</title>
        <authorList>
            <person name="Burstein D."/>
            <person name="Amaro F."/>
            <person name="Zusman T."/>
            <person name="Lifshitz Z."/>
            <person name="Cohen O."/>
            <person name="Gilbert J.A."/>
            <person name="Pupko T."/>
            <person name="Shuman H.A."/>
            <person name="Segal G."/>
        </authorList>
    </citation>
    <scope>NUCLEOTIDE SEQUENCE [LARGE SCALE GENOMIC DNA]</scope>
    <source>
        <strain evidence="1 2">ATCC 49505</strain>
    </source>
</reference>
<dbReference type="OrthoDB" id="272985at2"/>
<dbReference type="PANTHER" id="PTHR48419:SF1">
    <property type="entry name" value="SULFOTRANSFERASE DOMAIN-CONTAINING PROTEIN"/>
    <property type="match status" value="1"/>
</dbReference>
<dbReference type="AlphaFoldDB" id="A0A0W0VRJ1"/>
<dbReference type="PANTHER" id="PTHR48419">
    <property type="entry name" value="SULFOTRANSFERASE DOMAIN-CONTAINING PROTEIN"/>
    <property type="match status" value="1"/>
</dbReference>
<dbReference type="SUPFAM" id="SSF52540">
    <property type="entry name" value="P-loop containing nucleoside triphosphate hydrolases"/>
    <property type="match status" value="1"/>
</dbReference>
<keyword evidence="2" id="KW-1185">Reference proteome</keyword>
<evidence type="ECO:0008006" key="3">
    <source>
        <dbReference type="Google" id="ProtNLM"/>
    </source>
</evidence>
<organism evidence="1 2">
    <name type="scientific">Legionella londiniensis</name>
    <dbReference type="NCBI Taxonomy" id="45068"/>
    <lineage>
        <taxon>Bacteria</taxon>
        <taxon>Pseudomonadati</taxon>
        <taxon>Pseudomonadota</taxon>
        <taxon>Gammaproteobacteria</taxon>
        <taxon>Legionellales</taxon>
        <taxon>Legionellaceae</taxon>
        <taxon>Legionella</taxon>
    </lineage>
</organism>
<evidence type="ECO:0000313" key="1">
    <source>
        <dbReference type="EMBL" id="KTD22573.1"/>
    </source>
</evidence>
<name>A0A0W0VRJ1_9GAMM</name>
<gene>
    <name evidence="1" type="ORF">Llon_0447</name>
</gene>
<proteinExistence type="predicted"/>
<protein>
    <recommendedName>
        <fullName evidence="3">Sulfotransferase family protein</fullName>
    </recommendedName>
</protein>